<dbReference type="AlphaFoldDB" id="A0A4Q9PD27"/>
<sequence>MNGSCTKVQSKVDIYAVFAEIVDGPRPINCQIQSLVTGSYRLRDCGDTSLPGMNRHCAQGHICPPRGFGAPLPSQTVHQ</sequence>
<gene>
    <name evidence="1" type="ORF">BD310DRAFT_939661</name>
</gene>
<dbReference type="EMBL" id="ML145240">
    <property type="protein sequence ID" value="TBU52699.1"/>
    <property type="molecule type" value="Genomic_DNA"/>
</dbReference>
<proteinExistence type="predicted"/>
<keyword evidence="2" id="KW-1185">Reference proteome</keyword>
<evidence type="ECO:0000313" key="1">
    <source>
        <dbReference type="EMBL" id="TBU52699.1"/>
    </source>
</evidence>
<protein>
    <submittedName>
        <fullName evidence="1">Uncharacterized protein</fullName>
    </submittedName>
</protein>
<name>A0A4Q9PD27_9APHY</name>
<accession>A0A4Q9PD27</accession>
<reference evidence="1 2" key="1">
    <citation type="submission" date="2019-01" db="EMBL/GenBank/DDBJ databases">
        <title>Draft genome sequences of three monokaryotic isolates of the white-rot basidiomycete fungus Dichomitus squalens.</title>
        <authorList>
            <consortium name="DOE Joint Genome Institute"/>
            <person name="Lopez S.C."/>
            <person name="Andreopoulos B."/>
            <person name="Pangilinan J."/>
            <person name="Lipzen A."/>
            <person name="Riley R."/>
            <person name="Ahrendt S."/>
            <person name="Ng V."/>
            <person name="Barry K."/>
            <person name="Daum C."/>
            <person name="Grigoriev I.V."/>
            <person name="Hilden K.S."/>
            <person name="Makela M.R."/>
            <person name="de Vries R.P."/>
        </authorList>
    </citation>
    <scope>NUCLEOTIDE SEQUENCE [LARGE SCALE GENOMIC DNA]</scope>
    <source>
        <strain evidence="1 2">CBS 464.89</strain>
    </source>
</reference>
<organism evidence="1 2">
    <name type="scientific">Dichomitus squalens</name>
    <dbReference type="NCBI Taxonomy" id="114155"/>
    <lineage>
        <taxon>Eukaryota</taxon>
        <taxon>Fungi</taxon>
        <taxon>Dikarya</taxon>
        <taxon>Basidiomycota</taxon>
        <taxon>Agaricomycotina</taxon>
        <taxon>Agaricomycetes</taxon>
        <taxon>Polyporales</taxon>
        <taxon>Polyporaceae</taxon>
        <taxon>Dichomitus</taxon>
    </lineage>
</organism>
<evidence type="ECO:0000313" key="2">
    <source>
        <dbReference type="Proteomes" id="UP000292082"/>
    </source>
</evidence>
<dbReference type="Proteomes" id="UP000292082">
    <property type="component" value="Unassembled WGS sequence"/>
</dbReference>